<feature type="region of interest" description="Disordered" evidence="1">
    <location>
        <begin position="1"/>
        <end position="58"/>
    </location>
</feature>
<evidence type="ECO:0000313" key="2">
    <source>
        <dbReference type="EnsemblMetazoa" id="tetur02g10340.1"/>
    </source>
</evidence>
<evidence type="ECO:0000256" key="1">
    <source>
        <dbReference type="SAM" id="MobiDB-lite"/>
    </source>
</evidence>
<dbReference type="EMBL" id="CAEY01000823">
    <property type="status" value="NOT_ANNOTATED_CDS"/>
    <property type="molecule type" value="Genomic_DNA"/>
</dbReference>
<feature type="compositionally biased region" description="Basic and acidic residues" evidence="1">
    <location>
        <begin position="1"/>
        <end position="13"/>
    </location>
</feature>
<keyword evidence="3" id="KW-1185">Reference proteome</keyword>
<reference evidence="3" key="1">
    <citation type="submission" date="2011-08" db="EMBL/GenBank/DDBJ databases">
        <authorList>
            <person name="Rombauts S."/>
        </authorList>
    </citation>
    <scope>NUCLEOTIDE SEQUENCE</scope>
    <source>
        <strain evidence="3">London</strain>
    </source>
</reference>
<dbReference type="AlphaFoldDB" id="T1JX16"/>
<dbReference type="HOGENOM" id="CLU_2981617_0_0_1"/>
<dbReference type="EnsemblMetazoa" id="tetur02g10340.1">
    <property type="protein sequence ID" value="tetur02g10340.1"/>
    <property type="gene ID" value="tetur02g10340"/>
</dbReference>
<proteinExistence type="predicted"/>
<dbReference type="Proteomes" id="UP000015104">
    <property type="component" value="Unassembled WGS sequence"/>
</dbReference>
<reference evidence="2" key="2">
    <citation type="submission" date="2015-06" db="UniProtKB">
        <authorList>
            <consortium name="EnsemblMetazoa"/>
        </authorList>
    </citation>
    <scope>IDENTIFICATION</scope>
</reference>
<accession>T1JX16</accession>
<sequence length="58" mass="6910">MEKQRSEKPEEGKQPGPSNPKRNEFGHKSTCPQVANDPRTRDEYRNIGEDWFDRHNKR</sequence>
<evidence type="ECO:0000313" key="3">
    <source>
        <dbReference type="Proteomes" id="UP000015104"/>
    </source>
</evidence>
<feature type="compositionally biased region" description="Basic and acidic residues" evidence="1">
    <location>
        <begin position="38"/>
        <end position="58"/>
    </location>
</feature>
<organism evidence="2 3">
    <name type="scientific">Tetranychus urticae</name>
    <name type="common">Two-spotted spider mite</name>
    <dbReference type="NCBI Taxonomy" id="32264"/>
    <lineage>
        <taxon>Eukaryota</taxon>
        <taxon>Metazoa</taxon>
        <taxon>Ecdysozoa</taxon>
        <taxon>Arthropoda</taxon>
        <taxon>Chelicerata</taxon>
        <taxon>Arachnida</taxon>
        <taxon>Acari</taxon>
        <taxon>Acariformes</taxon>
        <taxon>Trombidiformes</taxon>
        <taxon>Prostigmata</taxon>
        <taxon>Eleutherengona</taxon>
        <taxon>Raphignathae</taxon>
        <taxon>Tetranychoidea</taxon>
        <taxon>Tetranychidae</taxon>
        <taxon>Tetranychus</taxon>
    </lineage>
</organism>
<name>T1JX16_TETUR</name>
<protein>
    <submittedName>
        <fullName evidence="2">Uncharacterized protein</fullName>
    </submittedName>
</protein>